<evidence type="ECO:0000313" key="3">
    <source>
        <dbReference type="EMBL" id="WPB85327.1"/>
    </source>
</evidence>
<dbReference type="EMBL" id="CP137852">
    <property type="protein sequence ID" value="WPB85327.1"/>
    <property type="molecule type" value="Genomic_DNA"/>
</dbReference>
<dbReference type="InterPro" id="IPR042100">
    <property type="entry name" value="Bug_dom1"/>
</dbReference>
<protein>
    <submittedName>
        <fullName evidence="3">Tripartite tricarboxylate transporter substrate binding protein</fullName>
    </submittedName>
</protein>
<accession>A0ABZ0PIM5</accession>
<dbReference type="Proteomes" id="UP001305521">
    <property type="component" value="Chromosome"/>
</dbReference>
<keyword evidence="4" id="KW-1185">Reference proteome</keyword>
<dbReference type="Gene3D" id="3.40.190.10">
    <property type="entry name" value="Periplasmic binding protein-like II"/>
    <property type="match status" value="1"/>
</dbReference>
<comment type="similarity">
    <text evidence="1">Belongs to the UPF0065 (bug) family.</text>
</comment>
<evidence type="ECO:0000256" key="1">
    <source>
        <dbReference type="ARBA" id="ARBA00006987"/>
    </source>
</evidence>
<name>A0ABZ0PIM5_9PROT</name>
<evidence type="ECO:0000313" key="4">
    <source>
        <dbReference type="Proteomes" id="UP001305521"/>
    </source>
</evidence>
<dbReference type="CDD" id="cd13578">
    <property type="entry name" value="PBP2_Bug27"/>
    <property type="match status" value="1"/>
</dbReference>
<dbReference type="Pfam" id="PF03401">
    <property type="entry name" value="TctC"/>
    <property type="match status" value="1"/>
</dbReference>
<gene>
    <name evidence="3" type="ORF">R9Z33_00290</name>
</gene>
<feature type="chain" id="PRO_5047471151" evidence="2">
    <location>
        <begin position="26"/>
        <end position="326"/>
    </location>
</feature>
<dbReference type="RefSeq" id="WP_318649293.1">
    <property type="nucleotide sequence ID" value="NZ_CP137852.1"/>
</dbReference>
<dbReference type="PIRSF" id="PIRSF017082">
    <property type="entry name" value="YflP"/>
    <property type="match status" value="1"/>
</dbReference>
<dbReference type="SUPFAM" id="SSF53850">
    <property type="entry name" value="Periplasmic binding protein-like II"/>
    <property type="match status" value="1"/>
</dbReference>
<dbReference type="PANTHER" id="PTHR42928">
    <property type="entry name" value="TRICARBOXYLATE-BINDING PROTEIN"/>
    <property type="match status" value="1"/>
</dbReference>
<dbReference type="Gene3D" id="3.40.190.150">
    <property type="entry name" value="Bordetella uptake gene, domain 1"/>
    <property type="match status" value="1"/>
</dbReference>
<dbReference type="PANTHER" id="PTHR42928:SF5">
    <property type="entry name" value="BLR1237 PROTEIN"/>
    <property type="match status" value="1"/>
</dbReference>
<dbReference type="InterPro" id="IPR005064">
    <property type="entry name" value="BUG"/>
</dbReference>
<reference evidence="3 4" key="1">
    <citation type="submission" date="2023-11" db="EMBL/GenBank/DDBJ databases">
        <title>Arctic aerobic anoxygenic photoheterotroph Sediminicoccus rosea KRV36 adapts its photosynthesis to long days of polar summer.</title>
        <authorList>
            <person name="Tomasch J."/>
            <person name="Kopejtka K."/>
            <person name="Bily T."/>
            <person name="Gardiner A.T."/>
            <person name="Gardian Z."/>
            <person name="Shivaramu S."/>
            <person name="Koblizek M."/>
            <person name="Engelhardt F."/>
            <person name="Kaftan D."/>
        </authorList>
    </citation>
    <scope>NUCLEOTIDE SEQUENCE [LARGE SCALE GENOMIC DNA]</scope>
    <source>
        <strain evidence="3 4">R-30</strain>
    </source>
</reference>
<organism evidence="3 4">
    <name type="scientific">Sediminicoccus rosea</name>
    <dbReference type="NCBI Taxonomy" id="1225128"/>
    <lineage>
        <taxon>Bacteria</taxon>
        <taxon>Pseudomonadati</taxon>
        <taxon>Pseudomonadota</taxon>
        <taxon>Alphaproteobacteria</taxon>
        <taxon>Acetobacterales</taxon>
        <taxon>Roseomonadaceae</taxon>
        <taxon>Sediminicoccus</taxon>
    </lineage>
</organism>
<keyword evidence="2" id="KW-0732">Signal</keyword>
<proteinExistence type="inferred from homology"/>
<feature type="signal peptide" evidence="2">
    <location>
        <begin position="1"/>
        <end position="25"/>
    </location>
</feature>
<sequence>MIRRRHLALAAAALPLTAPSLSARAQVADWPNRPIRLVSPFPPGGAADLTARIMAEELTGVLRQSVVVENRTGVGGAVGSEFVARATPDGYTWLLASTGPFAITPELVRLNFDPARDLAPVAMVSIVPSIFVVNPAVPANNMAELIALARARPGQLSYASGGNGTAQHLFGEMLKQMAGLDIQHVPYRGGGPALTDTIAGRVQILCDTLPLALPHIREGRVRAVGVTTAQRHPALPDVPTVAESGVPGYEAVGWYGMAAPAGTPEALVTRMNREVNALLEKPSLKERMSAQGSDPLAMTPAAFQARIAEDRARWARVIRDGNIRPD</sequence>
<evidence type="ECO:0000256" key="2">
    <source>
        <dbReference type="SAM" id="SignalP"/>
    </source>
</evidence>